<gene>
    <name evidence="3" type="ORF">FZZ93_05750</name>
</gene>
<dbReference type="AlphaFoldDB" id="A0A5D9D942"/>
<comment type="caution">
    <text evidence="3">The sequence shown here is derived from an EMBL/GenBank/DDBJ whole genome shotgun (WGS) entry which is preliminary data.</text>
</comment>
<dbReference type="OrthoDB" id="6909980at2"/>
<dbReference type="NCBIfam" id="TIGR01641">
    <property type="entry name" value="phageSPP1_gp7"/>
    <property type="match status" value="1"/>
</dbReference>
<sequence length="322" mass="36317">MPSASMPIPTWTMTTTIRRVAMPGQPIVPRSTNSPAQTTRQLKAARRSIRESLRVVRDGVIERIQHDMRMMLGNRSDRYRYLLDQGQLDAINDYIAGLIAQEVMRGNQGDPIIVQQSVTAYEAATAAAVTNITTQSEQAFRNVEQTLMSEPYRRRIGYVRSRVFEEMQGFTDQTRTDLARVLSEGMARGESPTEIAGRIRDRVGAAMSRAEKIARTEINTGHRRAIWDQDEQANADGINTRLLHSSALIAGRTRETHARRHGRVYTRQEVEDWYSRDGNGINCLCTQTSVLVDANGRPLSSRLPKKMQKRGQSFRAEAYGHA</sequence>
<dbReference type="EMBL" id="VTPU01000004">
    <property type="protein sequence ID" value="TZG40548.1"/>
    <property type="molecule type" value="Genomic_DNA"/>
</dbReference>
<keyword evidence="4" id="KW-1185">Reference proteome</keyword>
<evidence type="ECO:0000313" key="4">
    <source>
        <dbReference type="Proteomes" id="UP000324260"/>
    </source>
</evidence>
<dbReference type="Pfam" id="PF04233">
    <property type="entry name" value="Phage_Mu_F"/>
    <property type="match status" value="1"/>
</dbReference>
<accession>A0A5D9D942</accession>
<evidence type="ECO:0000256" key="1">
    <source>
        <dbReference type="SAM" id="MobiDB-lite"/>
    </source>
</evidence>
<organism evidence="3 4">
    <name type="scientific">Halomonas eurihalina</name>
    <dbReference type="NCBI Taxonomy" id="42566"/>
    <lineage>
        <taxon>Bacteria</taxon>
        <taxon>Pseudomonadati</taxon>
        <taxon>Pseudomonadota</taxon>
        <taxon>Gammaproteobacteria</taxon>
        <taxon>Oceanospirillales</taxon>
        <taxon>Halomonadaceae</taxon>
        <taxon>Halomonas</taxon>
    </lineage>
</organism>
<feature type="region of interest" description="Disordered" evidence="1">
    <location>
        <begin position="296"/>
        <end position="322"/>
    </location>
</feature>
<dbReference type="InterPro" id="IPR006528">
    <property type="entry name" value="Phage_head_morphogenesis_dom"/>
</dbReference>
<name>A0A5D9D942_HALER</name>
<protein>
    <submittedName>
        <fullName evidence="3">Phage head morphogenesis protein</fullName>
    </submittedName>
</protein>
<proteinExistence type="predicted"/>
<reference evidence="3 4" key="1">
    <citation type="submission" date="2019-08" db="EMBL/GenBank/DDBJ databases">
        <title>Draft Genome Sequence of Halomonas eurihalina Isolated from Preserved Hide-surface.</title>
        <authorList>
            <person name="Hussain S.A."/>
            <person name="Xu A."/>
            <person name="Sarker M."/>
            <person name="Sommers C."/>
        </authorList>
    </citation>
    <scope>NUCLEOTIDE SEQUENCE [LARGE SCALE GENOMIC DNA]</scope>
    <source>
        <strain evidence="3 4">MS1</strain>
    </source>
</reference>
<evidence type="ECO:0000313" key="3">
    <source>
        <dbReference type="EMBL" id="TZG40548.1"/>
    </source>
</evidence>
<feature type="domain" description="Phage head morphogenesis" evidence="2">
    <location>
        <begin position="178"/>
        <end position="287"/>
    </location>
</feature>
<evidence type="ECO:0000259" key="2">
    <source>
        <dbReference type="Pfam" id="PF04233"/>
    </source>
</evidence>
<dbReference type="Proteomes" id="UP000324260">
    <property type="component" value="Unassembled WGS sequence"/>
</dbReference>